<evidence type="ECO:0000256" key="8">
    <source>
        <dbReference type="RuleBase" id="RU364112"/>
    </source>
</evidence>
<evidence type="ECO:0000256" key="4">
    <source>
        <dbReference type="ARBA" id="ARBA00022723"/>
    </source>
</evidence>
<reference evidence="10" key="1">
    <citation type="submission" date="2016-03" db="EMBL/GenBank/DDBJ databases">
        <title>Co-evolution between Pasteurellaceae and their hosts.</title>
        <authorList>
            <person name="Hansen M.J."/>
            <person name="Bojesen A.M."/>
            <person name="Planet P."/>
        </authorList>
    </citation>
    <scope>NUCLEOTIDE SEQUENCE</scope>
    <source>
        <strain evidence="10">146/S8/89</strain>
    </source>
</reference>
<evidence type="ECO:0000256" key="6">
    <source>
        <dbReference type="ARBA" id="ARBA00022764"/>
    </source>
</evidence>
<feature type="domain" description="CcmH/CycL/Ccl2/NrfF N-terminal" evidence="9">
    <location>
        <begin position="13"/>
        <end position="152"/>
    </location>
</feature>
<protein>
    <recommendedName>
        <fullName evidence="8">Formate-dependent nitrite reductase complex subunit</fullName>
    </recommendedName>
</protein>
<comment type="caution">
    <text evidence="10">The sequence shown here is derived from an EMBL/GenBank/DDBJ whole genome shotgun (WGS) entry which is preliminary data.</text>
</comment>
<evidence type="ECO:0000313" key="10">
    <source>
        <dbReference type="EMBL" id="MDG6894742.1"/>
    </source>
</evidence>
<gene>
    <name evidence="10" type="ORF">A6A20_03680</name>
</gene>
<dbReference type="Proteomes" id="UP001155500">
    <property type="component" value="Unassembled WGS sequence"/>
</dbReference>
<evidence type="ECO:0000256" key="7">
    <source>
        <dbReference type="ARBA" id="ARBA00023004"/>
    </source>
</evidence>
<keyword evidence="8" id="KW-0812">Transmembrane</keyword>
<dbReference type="Gene3D" id="1.10.8.640">
    <property type="entry name" value="Cytochrome C biogenesis protein"/>
    <property type="match status" value="1"/>
</dbReference>
<keyword evidence="6" id="KW-0574">Periplasm</keyword>
<evidence type="ECO:0000259" key="9">
    <source>
        <dbReference type="Pfam" id="PF03918"/>
    </source>
</evidence>
<comment type="function">
    <text evidence="8">Possible subunit of a heme lyase.</text>
</comment>
<dbReference type="InterPro" id="IPR038297">
    <property type="entry name" value="CcmH/CycL/NrfF/Ccl2_sf"/>
</dbReference>
<proteinExistence type="inferred from homology"/>
<keyword evidence="8" id="KW-1133">Transmembrane helix</keyword>
<feature type="chain" id="PRO_5041011364" description="Formate-dependent nitrite reductase complex subunit" evidence="8">
    <location>
        <begin position="24"/>
        <end position="158"/>
    </location>
</feature>
<dbReference type="NCBIfam" id="TIGR03147">
    <property type="entry name" value="cyt_nit_nrfF"/>
    <property type="match status" value="1"/>
</dbReference>
<keyword evidence="4 8" id="KW-0479">Metal-binding</keyword>
<dbReference type="InterPro" id="IPR005616">
    <property type="entry name" value="CcmH/CycL/Ccl2/NrfF_N"/>
</dbReference>
<keyword evidence="8" id="KW-0472">Membrane</keyword>
<keyword evidence="11" id="KW-1185">Reference proteome</keyword>
<accession>A0A9X4PAL0</accession>
<evidence type="ECO:0000256" key="3">
    <source>
        <dbReference type="ARBA" id="ARBA00022617"/>
    </source>
</evidence>
<keyword evidence="7 8" id="KW-0408">Iron</keyword>
<dbReference type="PANTHER" id="PTHR47870">
    <property type="entry name" value="CYTOCHROME C-TYPE BIOGENESIS PROTEIN CCMH"/>
    <property type="match status" value="1"/>
</dbReference>
<dbReference type="GO" id="GO:0042597">
    <property type="term" value="C:periplasmic space"/>
    <property type="evidence" value="ECO:0007669"/>
    <property type="project" value="UniProtKB-SubCell"/>
</dbReference>
<dbReference type="Pfam" id="PF03918">
    <property type="entry name" value="CcmH"/>
    <property type="match status" value="1"/>
</dbReference>
<organism evidence="10 11">
    <name type="scientific">Volucribacter amazonae</name>
    <dbReference type="NCBI Taxonomy" id="256731"/>
    <lineage>
        <taxon>Bacteria</taxon>
        <taxon>Pseudomonadati</taxon>
        <taxon>Pseudomonadota</taxon>
        <taxon>Gammaproteobacteria</taxon>
        <taxon>Pasteurellales</taxon>
        <taxon>Pasteurellaceae</taxon>
        <taxon>Volucribacter</taxon>
    </lineage>
</organism>
<dbReference type="EMBL" id="LWID01000001">
    <property type="protein sequence ID" value="MDG6894742.1"/>
    <property type="molecule type" value="Genomic_DNA"/>
</dbReference>
<evidence type="ECO:0000256" key="5">
    <source>
        <dbReference type="ARBA" id="ARBA00022729"/>
    </source>
</evidence>
<dbReference type="InterPro" id="IPR051263">
    <property type="entry name" value="C-type_cytochrome_biogenesis"/>
</dbReference>
<evidence type="ECO:0000256" key="2">
    <source>
        <dbReference type="ARBA" id="ARBA00010342"/>
    </source>
</evidence>
<name>A0A9X4PAL0_9PAST</name>
<evidence type="ECO:0000313" key="11">
    <source>
        <dbReference type="Proteomes" id="UP001155500"/>
    </source>
</evidence>
<feature type="transmembrane region" description="Helical" evidence="8">
    <location>
        <begin position="108"/>
        <end position="129"/>
    </location>
</feature>
<keyword evidence="3 8" id="KW-0349">Heme</keyword>
<dbReference type="PANTHER" id="PTHR47870:SF2">
    <property type="entry name" value="FORMATE-DEPENDENT NITRITE REDUCTASE COMPLEX SUBUNIT NRFF"/>
    <property type="match status" value="1"/>
</dbReference>
<dbReference type="FunFam" id="1.10.8.640:FF:000001">
    <property type="entry name" value="Cytochrome c-type biogenesis protein"/>
    <property type="match status" value="1"/>
</dbReference>
<dbReference type="AlphaFoldDB" id="A0A9X4PAL0"/>
<dbReference type="CDD" id="cd16378">
    <property type="entry name" value="CcmH_N"/>
    <property type="match status" value="1"/>
</dbReference>
<dbReference type="GO" id="GO:0017004">
    <property type="term" value="P:cytochrome complex assembly"/>
    <property type="evidence" value="ECO:0007669"/>
    <property type="project" value="UniProtKB-ARBA"/>
</dbReference>
<feature type="signal peptide" evidence="8">
    <location>
        <begin position="1"/>
        <end position="23"/>
    </location>
</feature>
<sequence length="158" mass="18271">MDRKMKYKLLIILGLLLSFTVQAEMVDTFQFSSPEQRIRAVALAKSLRCPQCQNQNLVESNSPIAYDLRLEVYRMIEEGKSNQQIIQLMTDRFGLFVLYKPPLQWNTLLLWGLPLLLLVGGLMMMIFHIRRKSATTYSSLTPQQQQALAQLLAHKDKQ</sequence>
<dbReference type="GO" id="GO:0005886">
    <property type="term" value="C:plasma membrane"/>
    <property type="evidence" value="ECO:0007669"/>
    <property type="project" value="TreeGrafter"/>
</dbReference>
<keyword evidence="5 8" id="KW-0732">Signal</keyword>
<evidence type="ECO:0000256" key="1">
    <source>
        <dbReference type="ARBA" id="ARBA00004418"/>
    </source>
</evidence>
<comment type="subcellular location">
    <subcellularLocation>
        <location evidence="1">Periplasm</location>
    </subcellularLocation>
</comment>
<dbReference type="InterPro" id="IPR017565">
    <property type="entry name" value="For-dep_Cytc_NO2Rdtase_NrfF"/>
</dbReference>
<comment type="similarity">
    <text evidence="2 8">Belongs to the CcmH/CycL/Ccl2/NrfF family.</text>
</comment>
<dbReference type="GO" id="GO:0046872">
    <property type="term" value="F:metal ion binding"/>
    <property type="evidence" value="ECO:0007669"/>
    <property type="project" value="UniProtKB-KW"/>
</dbReference>